<accession>Q07H19</accession>
<proteinExistence type="predicted"/>
<sequence>MATLSYSSLDRDQTASPRSLYSGIHAFFRQFVLVAVDLTEATAVRDTRGYLPARIEAFRREMRLVRRAQ</sequence>
<gene>
    <name evidence="1" type="ordered locus">RPE_4846</name>
</gene>
<dbReference type="EMBL" id="CP000463">
    <property type="protein sequence ID" value="ABJ08765.1"/>
    <property type="molecule type" value="Genomic_DNA"/>
</dbReference>
<organism evidence="1">
    <name type="scientific">Rhodopseudomonas palustris (strain BisA53)</name>
    <dbReference type="NCBI Taxonomy" id="316055"/>
    <lineage>
        <taxon>Bacteria</taxon>
        <taxon>Pseudomonadati</taxon>
        <taxon>Pseudomonadota</taxon>
        <taxon>Alphaproteobacteria</taxon>
        <taxon>Hyphomicrobiales</taxon>
        <taxon>Nitrobacteraceae</taxon>
        <taxon>Rhodopseudomonas</taxon>
    </lineage>
</organism>
<name>Q07H19_RHOP5</name>
<dbReference type="OrthoDB" id="9932524at2"/>
<protein>
    <submittedName>
        <fullName evidence="1">Uncharacterized protein</fullName>
    </submittedName>
</protein>
<dbReference type="KEGG" id="rpe:RPE_4846"/>
<dbReference type="STRING" id="316055.RPE_4846"/>
<dbReference type="AlphaFoldDB" id="Q07H19"/>
<dbReference type="HOGENOM" id="CLU_2773221_0_0_5"/>
<reference evidence="1" key="1">
    <citation type="submission" date="2006-09" db="EMBL/GenBank/DDBJ databases">
        <title>Complete sequence of Rhodopseudomonas palustris BisA53.</title>
        <authorList>
            <consortium name="US DOE Joint Genome Institute"/>
            <person name="Copeland A."/>
            <person name="Lucas S."/>
            <person name="Lapidus A."/>
            <person name="Barry K."/>
            <person name="Detter J.C."/>
            <person name="Glavina del Rio T."/>
            <person name="Hammon N."/>
            <person name="Israni S."/>
            <person name="Dalin E."/>
            <person name="Tice H."/>
            <person name="Pitluck S."/>
            <person name="Chain P."/>
            <person name="Malfatti S."/>
            <person name="Shin M."/>
            <person name="Vergez L."/>
            <person name="Schmutz J."/>
            <person name="Larimer F."/>
            <person name="Land M."/>
            <person name="Hauser L."/>
            <person name="Pelletier D.A."/>
            <person name="Kyrpides N."/>
            <person name="Kim E."/>
            <person name="Harwood C.S."/>
            <person name="Oda Y."/>
            <person name="Richardson P."/>
        </authorList>
    </citation>
    <scope>NUCLEOTIDE SEQUENCE [LARGE SCALE GENOMIC DNA]</scope>
    <source>
        <strain evidence="1">BisA53</strain>
    </source>
</reference>
<evidence type="ECO:0000313" key="1">
    <source>
        <dbReference type="EMBL" id="ABJ08765.1"/>
    </source>
</evidence>